<dbReference type="EMBL" id="CP002631">
    <property type="protein sequence ID" value="AEB13436.1"/>
    <property type="molecule type" value="Genomic_DNA"/>
</dbReference>
<dbReference type="Gene3D" id="3.90.1380.10">
    <property type="entry name" value="Threonine synthase, N-terminal domain"/>
    <property type="match status" value="1"/>
</dbReference>
<dbReference type="InterPro" id="IPR036052">
    <property type="entry name" value="TrpB-like_PALP_sf"/>
</dbReference>
<dbReference type="OrthoDB" id="9763107at2"/>
<dbReference type="Proteomes" id="UP000006852">
    <property type="component" value="Chromosome"/>
</dbReference>
<accession>F2NXW6</accession>
<reference evidence="6" key="2">
    <citation type="submission" date="2011-04" db="EMBL/GenBank/DDBJ databases">
        <title>The complete genome of chromosome of Treponema succinifaciens DSM 2489.</title>
        <authorList>
            <person name="Lucas S."/>
            <person name="Copeland A."/>
            <person name="Lapidus A."/>
            <person name="Bruce D."/>
            <person name="Goodwin L."/>
            <person name="Pitluck S."/>
            <person name="Peters L."/>
            <person name="Kyrpides N."/>
            <person name="Mavromatis K."/>
            <person name="Ivanova N."/>
            <person name="Ovchinnikova G."/>
            <person name="Teshima H."/>
            <person name="Detter J.C."/>
            <person name="Tapia R."/>
            <person name="Han C."/>
            <person name="Land M."/>
            <person name="Hauser L."/>
            <person name="Markowitz V."/>
            <person name="Cheng J.-F."/>
            <person name="Hugenholtz P."/>
            <person name="Woyke T."/>
            <person name="Wu D."/>
            <person name="Gronow S."/>
            <person name="Wellnitz S."/>
            <person name="Brambilla E."/>
            <person name="Klenk H.-P."/>
            <person name="Eisen J.A."/>
        </authorList>
    </citation>
    <scope>NUCLEOTIDE SEQUENCE [LARGE SCALE GENOMIC DNA]</scope>
    <source>
        <strain evidence="6">ATCC 33096 / DSM 2489 / 6091</strain>
    </source>
</reference>
<dbReference type="KEGG" id="tsu:Tresu_0486"/>
<dbReference type="PANTHER" id="PTHR42690">
    <property type="entry name" value="THREONINE SYNTHASE FAMILY MEMBER"/>
    <property type="match status" value="1"/>
</dbReference>
<comment type="cofactor">
    <cofactor evidence="1">
        <name>pyridoxal 5'-phosphate</name>
        <dbReference type="ChEBI" id="CHEBI:597326"/>
    </cofactor>
</comment>
<organism evidence="5 6">
    <name type="scientific">Treponema succinifaciens (strain ATCC 33096 / DSM 2489 / 6091)</name>
    <dbReference type="NCBI Taxonomy" id="869209"/>
    <lineage>
        <taxon>Bacteria</taxon>
        <taxon>Pseudomonadati</taxon>
        <taxon>Spirochaetota</taxon>
        <taxon>Spirochaetia</taxon>
        <taxon>Spirochaetales</taxon>
        <taxon>Treponemataceae</taxon>
        <taxon>Treponema</taxon>
    </lineage>
</organism>
<gene>
    <name evidence="5" type="ordered locus">Tresu_0486</name>
</gene>
<evidence type="ECO:0000259" key="3">
    <source>
        <dbReference type="Pfam" id="PF00291"/>
    </source>
</evidence>
<feature type="domain" description="Tryptophan synthase beta chain-like PALP" evidence="3">
    <location>
        <begin position="86"/>
        <end position="381"/>
    </location>
</feature>
<dbReference type="InterPro" id="IPR001926">
    <property type="entry name" value="TrpB-like_PALP"/>
</dbReference>
<dbReference type="InterPro" id="IPR029144">
    <property type="entry name" value="Thr_synth_N"/>
</dbReference>
<evidence type="ECO:0000256" key="1">
    <source>
        <dbReference type="ARBA" id="ARBA00001933"/>
    </source>
</evidence>
<dbReference type="Pfam" id="PF14821">
    <property type="entry name" value="Thr_synth_N"/>
    <property type="match status" value="1"/>
</dbReference>
<dbReference type="GeneID" id="302997698"/>
<dbReference type="AlphaFoldDB" id="F2NXW6"/>
<dbReference type="InterPro" id="IPR037158">
    <property type="entry name" value="Thr_synth_N_sf"/>
</dbReference>
<evidence type="ECO:0000256" key="2">
    <source>
        <dbReference type="ARBA" id="ARBA00022898"/>
    </source>
</evidence>
<evidence type="ECO:0000259" key="4">
    <source>
        <dbReference type="Pfam" id="PF14821"/>
    </source>
</evidence>
<evidence type="ECO:0000313" key="6">
    <source>
        <dbReference type="Proteomes" id="UP000006852"/>
    </source>
</evidence>
<dbReference type="RefSeq" id="WP_013700743.1">
    <property type="nucleotide sequence ID" value="NC_015385.1"/>
</dbReference>
<dbReference type="SUPFAM" id="SSF53686">
    <property type="entry name" value="Tryptophan synthase beta subunit-like PLP-dependent enzymes"/>
    <property type="match status" value="1"/>
</dbReference>
<sequence length="439" mass="48135">MKFFSTRDARNIVGFKQAVLDCIPSDGGLYVPDDTDDLRRWIYYTNEKTTFASLAGALTSAMINDEFSPVICEAIATHAFPKDPVFRQLDKNLFILELYHGATGTFKDFGVSYLTSALETILQMDGKKAILLDATTGELGACMAKAIGGKKLLKSVLLAPKGKLRGIDEKSFVWNGGNIYPIEIDGTEQDCHKIIREIFSDKQLVKKLSLTVANTANIGRLLPQSFFYTFAFSRLKEITNGDIFYAVPAGNYGNLVSGLYGWRMALPVNGFIVPSTPELTLDAGGNCMVMNSMIPLEKRTAADPASPSNIERLEQIFKANSLMLRSFVYPAAVSEKEIEAACKKLFMQYKVYADHDTAAAYAAVLKRNDVAAEEDGAVVLVARDSPALSKDFLMHNLGESPAMPNNITEAFKPVKLDKAPIAPEDTDSVISILNSLNLF</sequence>
<dbReference type="eggNOG" id="COG0498">
    <property type="taxonomic scope" value="Bacteria"/>
</dbReference>
<dbReference type="Pfam" id="PF00291">
    <property type="entry name" value="PALP"/>
    <property type="match status" value="1"/>
</dbReference>
<protein>
    <submittedName>
        <fullName evidence="5">Threonine synthase</fullName>
        <ecNumber evidence="5">4.2.3.1</ecNumber>
    </submittedName>
</protein>
<reference evidence="5 6" key="1">
    <citation type="journal article" date="2011" name="Stand. Genomic Sci.">
        <title>Complete genome sequence of Treponema succinifaciens type strain (6091).</title>
        <authorList>
            <person name="Han C."/>
            <person name="Gronow S."/>
            <person name="Teshima H."/>
            <person name="Lapidus A."/>
            <person name="Nolan M."/>
            <person name="Lucas S."/>
            <person name="Hammon N."/>
            <person name="Deshpande S."/>
            <person name="Cheng J.F."/>
            <person name="Zeytun A."/>
            <person name="Tapia R."/>
            <person name="Goodwin L."/>
            <person name="Pitluck S."/>
            <person name="Liolios K."/>
            <person name="Pagani I."/>
            <person name="Ivanova N."/>
            <person name="Mavromatis K."/>
            <person name="Mikhailova N."/>
            <person name="Huntemann M."/>
            <person name="Pati A."/>
            <person name="Chen A."/>
            <person name="Palaniappan K."/>
            <person name="Land M."/>
            <person name="Hauser L."/>
            <person name="Brambilla E.M."/>
            <person name="Rohde M."/>
            <person name="Goker M."/>
            <person name="Woyke T."/>
            <person name="Bristow J."/>
            <person name="Eisen J.A."/>
            <person name="Markowitz V."/>
            <person name="Hugenholtz P."/>
            <person name="Kyrpides N.C."/>
            <person name="Klenk H.P."/>
            <person name="Detter J.C."/>
        </authorList>
    </citation>
    <scope>NUCLEOTIDE SEQUENCE [LARGE SCALE GENOMIC DNA]</scope>
    <source>
        <strain evidence="6">ATCC 33096 / DSM 2489 / 6091</strain>
    </source>
</reference>
<dbReference type="HOGENOM" id="CLU_015170_0_0_12"/>
<proteinExistence type="predicted"/>
<name>F2NXW6_TRES6</name>
<dbReference type="PANTHER" id="PTHR42690:SF1">
    <property type="entry name" value="THREONINE SYNTHASE-LIKE 2"/>
    <property type="match status" value="1"/>
</dbReference>
<keyword evidence="6" id="KW-1185">Reference proteome</keyword>
<dbReference type="Gene3D" id="3.40.50.1100">
    <property type="match status" value="2"/>
</dbReference>
<keyword evidence="2" id="KW-0663">Pyridoxal phosphate</keyword>
<dbReference type="STRING" id="869209.Tresu_0486"/>
<dbReference type="InterPro" id="IPR051166">
    <property type="entry name" value="Threonine_Synthase"/>
</dbReference>
<feature type="domain" description="Threonine synthase N-terminal" evidence="4">
    <location>
        <begin position="2"/>
        <end position="77"/>
    </location>
</feature>
<keyword evidence="5" id="KW-0456">Lyase</keyword>
<dbReference type="GO" id="GO:0004795">
    <property type="term" value="F:threonine synthase activity"/>
    <property type="evidence" value="ECO:0007669"/>
    <property type="project" value="UniProtKB-EC"/>
</dbReference>
<dbReference type="EC" id="4.2.3.1" evidence="5"/>
<evidence type="ECO:0000313" key="5">
    <source>
        <dbReference type="EMBL" id="AEB13436.1"/>
    </source>
</evidence>